<feature type="region of interest" description="Disordered" evidence="1">
    <location>
        <begin position="341"/>
        <end position="391"/>
    </location>
</feature>
<reference evidence="2 3" key="1">
    <citation type="submission" date="2014-04" db="EMBL/GenBank/DDBJ databases">
        <authorList>
            <consortium name="DOE Joint Genome Institute"/>
            <person name="Kuo A."/>
            <person name="Tarkka M."/>
            <person name="Buscot F."/>
            <person name="Kohler A."/>
            <person name="Nagy L.G."/>
            <person name="Floudas D."/>
            <person name="Copeland A."/>
            <person name="Barry K.W."/>
            <person name="Cichocki N."/>
            <person name="Veneault-Fourrey C."/>
            <person name="LaButti K."/>
            <person name="Lindquist E.A."/>
            <person name="Lipzen A."/>
            <person name="Lundell T."/>
            <person name="Morin E."/>
            <person name="Murat C."/>
            <person name="Sun H."/>
            <person name="Tunlid A."/>
            <person name="Henrissat B."/>
            <person name="Grigoriev I.V."/>
            <person name="Hibbett D.S."/>
            <person name="Martin F."/>
            <person name="Nordberg H.P."/>
            <person name="Cantor M.N."/>
            <person name="Hua S.X."/>
        </authorList>
    </citation>
    <scope>NUCLEOTIDE SEQUENCE [LARGE SCALE GENOMIC DNA]</scope>
    <source>
        <strain evidence="2 3">F 1598</strain>
    </source>
</reference>
<evidence type="ECO:0000313" key="2">
    <source>
        <dbReference type="EMBL" id="KIM87065.1"/>
    </source>
</evidence>
<dbReference type="Proteomes" id="UP000054166">
    <property type="component" value="Unassembled WGS sequence"/>
</dbReference>
<dbReference type="InParanoid" id="A0A0C3FSA8"/>
<dbReference type="AlphaFoldDB" id="A0A0C3FSA8"/>
<protein>
    <submittedName>
        <fullName evidence="2">Uncharacterized protein</fullName>
    </submittedName>
</protein>
<proteinExistence type="predicted"/>
<feature type="compositionally biased region" description="Basic and acidic residues" evidence="1">
    <location>
        <begin position="375"/>
        <end position="391"/>
    </location>
</feature>
<evidence type="ECO:0000313" key="3">
    <source>
        <dbReference type="Proteomes" id="UP000054166"/>
    </source>
</evidence>
<dbReference type="SUPFAM" id="SSF52047">
    <property type="entry name" value="RNI-like"/>
    <property type="match status" value="1"/>
</dbReference>
<gene>
    <name evidence="2" type="ORF">PILCRDRAFT_297369</name>
</gene>
<dbReference type="InterPro" id="IPR032675">
    <property type="entry name" value="LRR_dom_sf"/>
</dbReference>
<feature type="compositionally biased region" description="Basic and acidic residues" evidence="1">
    <location>
        <begin position="348"/>
        <end position="362"/>
    </location>
</feature>
<dbReference type="OrthoDB" id="3215314at2759"/>
<dbReference type="HOGENOM" id="CLU_554439_0_0_1"/>
<name>A0A0C3FSA8_PILCF</name>
<dbReference type="EMBL" id="KN832980">
    <property type="protein sequence ID" value="KIM87065.1"/>
    <property type="molecule type" value="Genomic_DNA"/>
</dbReference>
<keyword evidence="3" id="KW-1185">Reference proteome</keyword>
<feature type="compositionally biased region" description="Acidic residues" evidence="1">
    <location>
        <begin position="418"/>
        <end position="465"/>
    </location>
</feature>
<accession>A0A0C3FSA8</accession>
<evidence type="ECO:0000256" key="1">
    <source>
        <dbReference type="SAM" id="MobiDB-lite"/>
    </source>
</evidence>
<feature type="region of interest" description="Disordered" evidence="1">
    <location>
        <begin position="406"/>
        <end position="492"/>
    </location>
</feature>
<feature type="compositionally biased region" description="Polar residues" evidence="1">
    <location>
        <begin position="479"/>
        <end position="492"/>
    </location>
</feature>
<sequence length="492" mass="55388">MSRRIILWDTLRHTSQTSDEAGTTISKSVHHPVVHGPAPYESETDEPRVYVPSLAYFALKSLFEYPEQLHALGSLRLQYQAPLSALSYDVLRELIPFYDPSDPDFSLAEVDPRLWATITQVFSDLPDTFRTYRIPLSDKHVPLLQQIPSTPHFSLITILELPGCPELTDETIIQLKCLPGLCALDASATKLSTHGVKNLSRTLMWSEDDNVTTRERRGSWAIRILNLQNCPNIDNGIFTSLPKFVLLSVIDLRGTQCNPNTCDTKTFRPSSNKSFFHPNPLSSSLALLSTAALSDLPVFSSPELYTLHITSLNHKIDGYGGRRVRPKPPVNMQDAYIVFPPSHSYTKVKKEPSRPDTDERKPGVKPRIKVGNSHTLERRRLRREEREKHDKNKEAWYERNDHWARDSASNWPGGYENPYDDEEMHSGMVEDDLLSEDEDGDESEDGSEDGSEDNGLDEDSSDGIELDLSPLHTRPLANVTISTSSGANSVRL</sequence>
<feature type="region of interest" description="Disordered" evidence="1">
    <location>
        <begin position="18"/>
        <end position="44"/>
    </location>
</feature>
<reference evidence="3" key="2">
    <citation type="submission" date="2015-01" db="EMBL/GenBank/DDBJ databases">
        <title>Evolutionary Origins and Diversification of the Mycorrhizal Mutualists.</title>
        <authorList>
            <consortium name="DOE Joint Genome Institute"/>
            <consortium name="Mycorrhizal Genomics Consortium"/>
            <person name="Kohler A."/>
            <person name="Kuo A."/>
            <person name="Nagy L.G."/>
            <person name="Floudas D."/>
            <person name="Copeland A."/>
            <person name="Barry K.W."/>
            <person name="Cichocki N."/>
            <person name="Veneault-Fourrey C."/>
            <person name="LaButti K."/>
            <person name="Lindquist E.A."/>
            <person name="Lipzen A."/>
            <person name="Lundell T."/>
            <person name="Morin E."/>
            <person name="Murat C."/>
            <person name="Riley R."/>
            <person name="Ohm R."/>
            <person name="Sun H."/>
            <person name="Tunlid A."/>
            <person name="Henrissat B."/>
            <person name="Grigoriev I.V."/>
            <person name="Hibbett D.S."/>
            <person name="Martin F."/>
        </authorList>
    </citation>
    <scope>NUCLEOTIDE SEQUENCE [LARGE SCALE GENOMIC DNA]</scope>
    <source>
        <strain evidence="3">F 1598</strain>
    </source>
</reference>
<feature type="compositionally biased region" description="Polar residues" evidence="1">
    <location>
        <begin position="18"/>
        <end position="27"/>
    </location>
</feature>
<dbReference type="Gene3D" id="3.80.10.10">
    <property type="entry name" value="Ribonuclease Inhibitor"/>
    <property type="match status" value="1"/>
</dbReference>
<organism evidence="2 3">
    <name type="scientific">Piloderma croceum (strain F 1598)</name>
    <dbReference type="NCBI Taxonomy" id="765440"/>
    <lineage>
        <taxon>Eukaryota</taxon>
        <taxon>Fungi</taxon>
        <taxon>Dikarya</taxon>
        <taxon>Basidiomycota</taxon>
        <taxon>Agaricomycotina</taxon>
        <taxon>Agaricomycetes</taxon>
        <taxon>Agaricomycetidae</taxon>
        <taxon>Atheliales</taxon>
        <taxon>Atheliaceae</taxon>
        <taxon>Piloderma</taxon>
    </lineage>
</organism>